<dbReference type="Pfam" id="PF00149">
    <property type="entry name" value="Metallophos"/>
    <property type="match status" value="1"/>
</dbReference>
<dbReference type="Proteomes" id="UP000777265">
    <property type="component" value="Unassembled WGS sequence"/>
</dbReference>
<evidence type="ECO:0000256" key="1">
    <source>
        <dbReference type="ARBA" id="ARBA00022723"/>
    </source>
</evidence>
<keyword evidence="3" id="KW-1133">Transmembrane helix</keyword>
<dbReference type="SUPFAM" id="SSF56300">
    <property type="entry name" value="Metallo-dependent phosphatases"/>
    <property type="match status" value="1"/>
</dbReference>
<evidence type="ECO:0000313" key="5">
    <source>
        <dbReference type="EMBL" id="NLW34011.1"/>
    </source>
</evidence>
<dbReference type="GO" id="GO:0009245">
    <property type="term" value="P:lipid A biosynthetic process"/>
    <property type="evidence" value="ECO:0007669"/>
    <property type="project" value="TreeGrafter"/>
</dbReference>
<feature type="domain" description="Calcineurin-like phosphoesterase" evidence="4">
    <location>
        <begin position="156"/>
        <end position="320"/>
    </location>
</feature>
<dbReference type="GO" id="GO:0016020">
    <property type="term" value="C:membrane"/>
    <property type="evidence" value="ECO:0007669"/>
    <property type="project" value="GOC"/>
</dbReference>
<dbReference type="EMBL" id="JAAYEE010000016">
    <property type="protein sequence ID" value="NLW34011.1"/>
    <property type="molecule type" value="Genomic_DNA"/>
</dbReference>
<evidence type="ECO:0000313" key="6">
    <source>
        <dbReference type="Proteomes" id="UP000777265"/>
    </source>
</evidence>
<name>A0A971M1R2_9BACT</name>
<dbReference type="AlphaFoldDB" id="A0A971M1R2"/>
<dbReference type="GO" id="GO:0008758">
    <property type="term" value="F:UDP-2,3-diacylglucosamine hydrolase activity"/>
    <property type="evidence" value="ECO:0007669"/>
    <property type="project" value="TreeGrafter"/>
</dbReference>
<dbReference type="CDD" id="cd07385">
    <property type="entry name" value="MPP_YkuE_C"/>
    <property type="match status" value="1"/>
</dbReference>
<dbReference type="PANTHER" id="PTHR31302:SF31">
    <property type="entry name" value="PHOSPHODIESTERASE YAEI"/>
    <property type="match status" value="1"/>
</dbReference>
<sequence length="379" mass="41429">MSFFLIIFFLVYGAFHLYGFVKVRAAFSPGALAGACLAAFMIMMVLAPVAIRLSERAGAEGFARFMSYVGYTWMGALLIFVCTSIIIDVLRLALYGLAFVLEQDWSSLVSAHKYFLLTSLAVSLAVVGYGYHEAGRIRMERVVIRTDKIPASPGKLRIVQISDVHIGLIVRKGRLEKIAKEIRKAEPDILVSTGDLVDGQLDSVEALSGLLRAIDPPFGKFAVTGNHEYYAGLPRAIRFTEKAGFRVLRNESMTIPGVITIVGIDDAVGRNSSRDGGIDEKGLLVEGEGKVFTLLLKHRPVVNQGAAGLFDLQLSGHTHKGQIFPFGFIVKLFFPALSGYYDLPGGSCLYVNRGVGTWGPPVRFLAPPEVTLIELVRKR</sequence>
<dbReference type="PANTHER" id="PTHR31302">
    <property type="entry name" value="TRANSMEMBRANE PROTEIN WITH METALLOPHOSPHOESTERASE DOMAIN-RELATED"/>
    <property type="match status" value="1"/>
</dbReference>
<organism evidence="5 6">
    <name type="scientific">Syntrophorhabdus aromaticivorans</name>
    <dbReference type="NCBI Taxonomy" id="328301"/>
    <lineage>
        <taxon>Bacteria</taxon>
        <taxon>Pseudomonadati</taxon>
        <taxon>Thermodesulfobacteriota</taxon>
        <taxon>Syntrophorhabdia</taxon>
        <taxon>Syntrophorhabdales</taxon>
        <taxon>Syntrophorhabdaceae</taxon>
        <taxon>Syntrophorhabdus</taxon>
    </lineage>
</organism>
<gene>
    <name evidence="5" type="ORF">GXY80_00815</name>
</gene>
<feature type="transmembrane region" description="Helical" evidence="3">
    <location>
        <begin position="114"/>
        <end position="131"/>
    </location>
</feature>
<dbReference type="InterPro" id="IPR004843">
    <property type="entry name" value="Calcineurin-like_PHP"/>
</dbReference>
<evidence type="ECO:0000256" key="2">
    <source>
        <dbReference type="ARBA" id="ARBA00022801"/>
    </source>
</evidence>
<protein>
    <submittedName>
        <fullName evidence="5">Metallophosphoesterase</fullName>
    </submittedName>
</protein>
<evidence type="ECO:0000259" key="4">
    <source>
        <dbReference type="Pfam" id="PF00149"/>
    </source>
</evidence>
<dbReference type="InterPro" id="IPR029052">
    <property type="entry name" value="Metallo-depent_PP-like"/>
</dbReference>
<dbReference type="Gene3D" id="3.60.21.10">
    <property type="match status" value="1"/>
</dbReference>
<accession>A0A971M1R2</accession>
<feature type="transmembrane region" description="Helical" evidence="3">
    <location>
        <begin position="71"/>
        <end position="94"/>
    </location>
</feature>
<proteinExistence type="predicted"/>
<reference evidence="5" key="2">
    <citation type="submission" date="2020-01" db="EMBL/GenBank/DDBJ databases">
        <authorList>
            <person name="Campanaro S."/>
        </authorList>
    </citation>
    <scope>NUCLEOTIDE SEQUENCE</scope>
    <source>
        <strain evidence="5">AS06rmzACSIP_7</strain>
    </source>
</reference>
<keyword evidence="3" id="KW-0812">Transmembrane</keyword>
<dbReference type="InterPro" id="IPR051158">
    <property type="entry name" value="Metallophosphoesterase_sf"/>
</dbReference>
<comment type="caution">
    <text evidence="5">The sequence shown here is derived from an EMBL/GenBank/DDBJ whole genome shotgun (WGS) entry which is preliminary data.</text>
</comment>
<dbReference type="GO" id="GO:0046872">
    <property type="term" value="F:metal ion binding"/>
    <property type="evidence" value="ECO:0007669"/>
    <property type="project" value="UniProtKB-KW"/>
</dbReference>
<keyword evidence="3" id="KW-0472">Membrane</keyword>
<evidence type="ECO:0000256" key="3">
    <source>
        <dbReference type="SAM" id="Phobius"/>
    </source>
</evidence>
<reference evidence="5" key="1">
    <citation type="journal article" date="2020" name="Biotechnol. Biofuels">
        <title>New insights from the biogas microbiome by comprehensive genome-resolved metagenomics of nearly 1600 species originating from multiple anaerobic digesters.</title>
        <authorList>
            <person name="Campanaro S."/>
            <person name="Treu L."/>
            <person name="Rodriguez-R L.M."/>
            <person name="Kovalovszki A."/>
            <person name="Ziels R.M."/>
            <person name="Maus I."/>
            <person name="Zhu X."/>
            <person name="Kougias P.G."/>
            <person name="Basile A."/>
            <person name="Luo G."/>
            <person name="Schluter A."/>
            <person name="Konstantinidis K.T."/>
            <person name="Angelidaki I."/>
        </authorList>
    </citation>
    <scope>NUCLEOTIDE SEQUENCE</scope>
    <source>
        <strain evidence="5">AS06rmzACSIP_7</strain>
    </source>
</reference>
<keyword evidence="2" id="KW-0378">Hydrolase</keyword>
<keyword evidence="1" id="KW-0479">Metal-binding</keyword>
<feature type="transmembrane region" description="Helical" evidence="3">
    <location>
        <begin position="29"/>
        <end position="51"/>
    </location>
</feature>